<keyword evidence="2" id="KW-0812">Transmembrane</keyword>
<evidence type="ECO:0000256" key="1">
    <source>
        <dbReference type="SAM" id="MobiDB-lite"/>
    </source>
</evidence>
<evidence type="ECO:0000256" key="2">
    <source>
        <dbReference type="SAM" id="Phobius"/>
    </source>
</evidence>
<sequence length="682" mass="74973">MSEVDARFVKRGFWVNTAQGGIAGSTITTDVETGTILVALLAILSSLAVTNLWGLVLFGSHQSRAHGRPADALYRQQQALLRIGLTPDSFLADWMKLYWIWRKRTRRALQRSYGQLVLALAFSILTVVVGISSSYVITSTDIQVLVQSSSCGPLNIEPTTSNFSGEYLNGLSDYRKAVDDRSVPFSQECFRNSTTPSLRCRAFIQPSIDLKTIREGCPFGSSICQNIDQPAVSIDSGLITANSYFGWNMNARDAITFRRKITCAILEDKGRTFVVNVTNFPYRDRPLIPGEQLYMAYYGSIPSAGAWQNFTFYQSLVKSNVTATFNVGWARAFLGTGYAVLNGIKVLPEMQSNDSDLMLIAIMKNQVAYLGPYQFCLAQESGPDFCTSLDALPSTVSNADFPGASDLQIAAIQLLVSSALPYDSASAADTVFEAGDIAAQSAGRLQPLPDDQWIREIVGWERYFWASVQTVVSDYAIGYGALVPSIQSYVRTNLTAGERQLCSMQRMVKPGGFVNISVFGLSFIIAFSCIVTILNLALLKFLIYLSKFRRPLSPRIERWIQDGVFQLQRQAYGRHDQGSWERIDKEIPATVIDEILYELPLELEPPACSHVRGKLDCTGTEMQAQVQADASPSAPTTTNGKGSVGPGSEDGVSVDTHQTENGTDWGYVVEEGEAAKARHSQQ</sequence>
<feature type="transmembrane region" description="Helical" evidence="2">
    <location>
        <begin position="113"/>
        <end position="137"/>
    </location>
</feature>
<feature type="compositionally biased region" description="Polar residues" evidence="1">
    <location>
        <begin position="622"/>
        <end position="641"/>
    </location>
</feature>
<organism evidence="3 4">
    <name type="scientific">Lophiostoma macrostomum CBS 122681</name>
    <dbReference type="NCBI Taxonomy" id="1314788"/>
    <lineage>
        <taxon>Eukaryota</taxon>
        <taxon>Fungi</taxon>
        <taxon>Dikarya</taxon>
        <taxon>Ascomycota</taxon>
        <taxon>Pezizomycotina</taxon>
        <taxon>Dothideomycetes</taxon>
        <taxon>Pleosporomycetidae</taxon>
        <taxon>Pleosporales</taxon>
        <taxon>Lophiostomataceae</taxon>
        <taxon>Lophiostoma</taxon>
    </lineage>
</organism>
<keyword evidence="2" id="KW-0472">Membrane</keyword>
<gene>
    <name evidence="3" type="ORF">K491DRAFT_681917</name>
</gene>
<keyword evidence="4" id="KW-1185">Reference proteome</keyword>
<dbReference type="EMBL" id="MU004418">
    <property type="protein sequence ID" value="KAF2651759.1"/>
    <property type="molecule type" value="Genomic_DNA"/>
</dbReference>
<dbReference type="OrthoDB" id="3540210at2759"/>
<feature type="transmembrane region" description="Helical" evidence="2">
    <location>
        <begin position="512"/>
        <end position="545"/>
    </location>
</feature>
<proteinExistence type="predicted"/>
<evidence type="ECO:0000313" key="3">
    <source>
        <dbReference type="EMBL" id="KAF2651759.1"/>
    </source>
</evidence>
<reference evidence="3" key="1">
    <citation type="journal article" date="2020" name="Stud. Mycol.">
        <title>101 Dothideomycetes genomes: a test case for predicting lifestyles and emergence of pathogens.</title>
        <authorList>
            <person name="Haridas S."/>
            <person name="Albert R."/>
            <person name="Binder M."/>
            <person name="Bloem J."/>
            <person name="Labutti K."/>
            <person name="Salamov A."/>
            <person name="Andreopoulos B."/>
            <person name="Baker S."/>
            <person name="Barry K."/>
            <person name="Bills G."/>
            <person name="Bluhm B."/>
            <person name="Cannon C."/>
            <person name="Castanera R."/>
            <person name="Culley D."/>
            <person name="Daum C."/>
            <person name="Ezra D."/>
            <person name="Gonzalez J."/>
            <person name="Henrissat B."/>
            <person name="Kuo A."/>
            <person name="Liang C."/>
            <person name="Lipzen A."/>
            <person name="Lutzoni F."/>
            <person name="Magnuson J."/>
            <person name="Mondo S."/>
            <person name="Nolan M."/>
            <person name="Ohm R."/>
            <person name="Pangilinan J."/>
            <person name="Park H.-J."/>
            <person name="Ramirez L."/>
            <person name="Alfaro M."/>
            <person name="Sun H."/>
            <person name="Tritt A."/>
            <person name="Yoshinaga Y."/>
            <person name="Zwiers L.-H."/>
            <person name="Turgeon B."/>
            <person name="Goodwin S."/>
            <person name="Spatafora J."/>
            <person name="Crous P."/>
            <person name="Grigoriev I."/>
        </authorList>
    </citation>
    <scope>NUCLEOTIDE SEQUENCE</scope>
    <source>
        <strain evidence="3">CBS 122681</strain>
    </source>
</reference>
<feature type="region of interest" description="Disordered" evidence="1">
    <location>
        <begin position="622"/>
        <end position="682"/>
    </location>
</feature>
<evidence type="ECO:0000313" key="4">
    <source>
        <dbReference type="Proteomes" id="UP000799324"/>
    </source>
</evidence>
<protein>
    <submittedName>
        <fullName evidence="3">Uncharacterized protein</fullName>
    </submittedName>
</protein>
<feature type="transmembrane region" description="Helical" evidence="2">
    <location>
        <begin position="36"/>
        <end position="58"/>
    </location>
</feature>
<name>A0A6A6SVQ1_9PLEO</name>
<keyword evidence="2" id="KW-1133">Transmembrane helix</keyword>
<accession>A0A6A6SVQ1</accession>
<dbReference type="AlphaFoldDB" id="A0A6A6SVQ1"/>
<dbReference type="Proteomes" id="UP000799324">
    <property type="component" value="Unassembled WGS sequence"/>
</dbReference>